<dbReference type="InterPro" id="IPR058210">
    <property type="entry name" value="SACS/Nov_dom"/>
</dbReference>
<dbReference type="InterPro" id="IPR052972">
    <property type="entry name" value="Sacsin_chaperone_reg"/>
</dbReference>
<feature type="domain" description="Sacsin/Nov" evidence="1">
    <location>
        <begin position="104"/>
        <end position="182"/>
    </location>
</feature>
<comment type="caution">
    <text evidence="2">The sequence shown here is derived from an EMBL/GenBank/DDBJ whole genome shotgun (WGS) entry which is preliminary data.</text>
</comment>
<sequence length="345" mass="40552">MNLFLEFLQNADDVGARKFRIIIDERSFCNNDNFEPYPKMKKWQGPAIWIYNDSIFTDEDIHSLLKIRFCQRQTHIIFGSAWRMFRKRWKLNFLDDINKEFLSSDHVKSYLGIEGCNFKDEFKGTLFRPLRIEESRICSNILSTNGVLEFLEKLKQSAFTELLFLHNVESFEVMQLEKNSSPDDIKSLWEVKLTNVDDKIEMLIEELESFAKKNKTKARGGVAALYSASKEYKEKGRLYSFLPLPQITSLPVHLNGMWASSSVRENILLSNDNFAELDRSKLEWNRFILLEILPPLYAKLLKELVKFEKDKFGKERNIKPKKQVIDQFWPLPTSADSQLDYIAEF</sequence>
<proteinExistence type="predicted"/>
<name>A0A9N9FFT1_9GLOM</name>
<accession>A0A9N9FFT1</accession>
<reference evidence="2" key="1">
    <citation type="submission" date="2021-06" db="EMBL/GenBank/DDBJ databases">
        <authorList>
            <person name="Kallberg Y."/>
            <person name="Tangrot J."/>
            <person name="Rosling A."/>
        </authorList>
    </citation>
    <scope>NUCLEOTIDE SEQUENCE</scope>
    <source>
        <strain evidence="2">AZ414A</strain>
    </source>
</reference>
<dbReference type="Proteomes" id="UP000789706">
    <property type="component" value="Unassembled WGS sequence"/>
</dbReference>
<protein>
    <submittedName>
        <fullName evidence="2">1290_t:CDS:1</fullName>
    </submittedName>
</protein>
<dbReference type="GO" id="GO:0030544">
    <property type="term" value="F:Hsp70 protein binding"/>
    <property type="evidence" value="ECO:0007669"/>
    <property type="project" value="TreeGrafter"/>
</dbReference>
<dbReference type="EMBL" id="CAJVPK010000606">
    <property type="protein sequence ID" value="CAG8531136.1"/>
    <property type="molecule type" value="Genomic_DNA"/>
</dbReference>
<organism evidence="2 3">
    <name type="scientific">Diversispora eburnea</name>
    <dbReference type="NCBI Taxonomy" id="1213867"/>
    <lineage>
        <taxon>Eukaryota</taxon>
        <taxon>Fungi</taxon>
        <taxon>Fungi incertae sedis</taxon>
        <taxon>Mucoromycota</taxon>
        <taxon>Glomeromycotina</taxon>
        <taxon>Glomeromycetes</taxon>
        <taxon>Diversisporales</taxon>
        <taxon>Diversisporaceae</taxon>
        <taxon>Diversispora</taxon>
    </lineage>
</organism>
<gene>
    <name evidence="2" type="ORF">DEBURN_LOCUS6144</name>
</gene>
<dbReference type="OrthoDB" id="2373180at2759"/>
<evidence type="ECO:0000313" key="3">
    <source>
        <dbReference type="Proteomes" id="UP000789706"/>
    </source>
</evidence>
<dbReference type="PANTHER" id="PTHR15600">
    <property type="entry name" value="SACSIN"/>
    <property type="match status" value="1"/>
</dbReference>
<dbReference type="AlphaFoldDB" id="A0A9N9FFT1"/>
<dbReference type="PANTHER" id="PTHR15600:SF42">
    <property type="entry name" value="SACSIN"/>
    <property type="match status" value="1"/>
</dbReference>
<evidence type="ECO:0000259" key="1">
    <source>
        <dbReference type="Pfam" id="PF25794"/>
    </source>
</evidence>
<feature type="domain" description="Sacsin/Nov" evidence="1">
    <location>
        <begin position="3"/>
        <end position="67"/>
    </location>
</feature>
<evidence type="ECO:0000313" key="2">
    <source>
        <dbReference type="EMBL" id="CAG8531136.1"/>
    </source>
</evidence>
<dbReference type="Pfam" id="PF25794">
    <property type="entry name" value="SACS"/>
    <property type="match status" value="2"/>
</dbReference>
<keyword evidence="3" id="KW-1185">Reference proteome</keyword>